<accession>A0ABU2JWZ8</accession>
<feature type="compositionally biased region" description="Low complexity" evidence="4">
    <location>
        <begin position="1"/>
        <end position="15"/>
    </location>
</feature>
<keyword evidence="2" id="KW-0238">DNA-binding</keyword>
<dbReference type="Pfam" id="PF01638">
    <property type="entry name" value="HxlR"/>
    <property type="match status" value="1"/>
</dbReference>
<evidence type="ECO:0000313" key="7">
    <source>
        <dbReference type="Proteomes" id="UP001183410"/>
    </source>
</evidence>
<gene>
    <name evidence="6" type="ORF">RM844_20895</name>
</gene>
<evidence type="ECO:0000259" key="5">
    <source>
        <dbReference type="PROSITE" id="PS51118"/>
    </source>
</evidence>
<dbReference type="PANTHER" id="PTHR33204">
    <property type="entry name" value="TRANSCRIPTIONAL REGULATOR, MARR FAMILY"/>
    <property type="match status" value="1"/>
</dbReference>
<comment type="caution">
    <text evidence="6">The sequence shown here is derived from an EMBL/GenBank/DDBJ whole genome shotgun (WGS) entry which is preliminary data.</text>
</comment>
<dbReference type="InterPro" id="IPR002577">
    <property type="entry name" value="HTH_HxlR"/>
</dbReference>
<dbReference type="PROSITE" id="PS51118">
    <property type="entry name" value="HTH_HXLR"/>
    <property type="match status" value="1"/>
</dbReference>
<dbReference type="Gene3D" id="1.10.10.10">
    <property type="entry name" value="Winged helix-like DNA-binding domain superfamily/Winged helix DNA-binding domain"/>
    <property type="match status" value="1"/>
</dbReference>
<proteinExistence type="predicted"/>
<dbReference type="InterPro" id="IPR011991">
    <property type="entry name" value="ArsR-like_HTH"/>
</dbReference>
<dbReference type="Proteomes" id="UP001183410">
    <property type="component" value="Unassembled WGS sequence"/>
</dbReference>
<evidence type="ECO:0000256" key="4">
    <source>
        <dbReference type="SAM" id="MobiDB-lite"/>
    </source>
</evidence>
<protein>
    <submittedName>
        <fullName evidence="6">Helix-turn-helix domain-containing protein</fullName>
    </submittedName>
</protein>
<dbReference type="InterPro" id="IPR036390">
    <property type="entry name" value="WH_DNA-bd_sf"/>
</dbReference>
<organism evidence="6 7">
    <name type="scientific">Streptomyces chisholmiae</name>
    <dbReference type="NCBI Taxonomy" id="3075540"/>
    <lineage>
        <taxon>Bacteria</taxon>
        <taxon>Bacillati</taxon>
        <taxon>Actinomycetota</taxon>
        <taxon>Actinomycetes</taxon>
        <taxon>Kitasatosporales</taxon>
        <taxon>Streptomycetaceae</taxon>
        <taxon>Streptomyces</taxon>
    </lineage>
</organism>
<evidence type="ECO:0000256" key="3">
    <source>
        <dbReference type="ARBA" id="ARBA00023163"/>
    </source>
</evidence>
<keyword evidence="3" id="KW-0804">Transcription</keyword>
<dbReference type="CDD" id="cd00090">
    <property type="entry name" value="HTH_ARSR"/>
    <property type="match status" value="1"/>
</dbReference>
<feature type="region of interest" description="Disordered" evidence="4">
    <location>
        <begin position="1"/>
        <end position="69"/>
    </location>
</feature>
<feature type="domain" description="HTH hxlR-type" evidence="5">
    <location>
        <begin position="71"/>
        <end position="167"/>
    </location>
</feature>
<evidence type="ECO:0000256" key="2">
    <source>
        <dbReference type="ARBA" id="ARBA00023125"/>
    </source>
</evidence>
<keyword evidence="7" id="KW-1185">Reference proteome</keyword>
<evidence type="ECO:0000313" key="6">
    <source>
        <dbReference type="EMBL" id="MDT0268748.1"/>
    </source>
</evidence>
<dbReference type="RefSeq" id="WP_311668830.1">
    <property type="nucleotide sequence ID" value="NZ_JAVREO010000012.1"/>
</dbReference>
<dbReference type="SUPFAM" id="SSF46785">
    <property type="entry name" value="Winged helix' DNA-binding domain"/>
    <property type="match status" value="1"/>
</dbReference>
<sequence>MTLTHTSPRPRTSAAPAPPAVESRLPDGHPCVAPPEGVADAAEGDGTGDTGDPHLAPAGRRARADATQHYQDAHEAARVLSGKWVFPVLCHLGTGPRCHSELARATGLTENKPLDRALRTLMNADLVDRTVLDIGGSAPRVRYRLTPRGRSVLPIIDELANWWQMRI</sequence>
<keyword evidence="1" id="KW-0805">Transcription regulation</keyword>
<reference evidence="7" key="1">
    <citation type="submission" date="2023-07" db="EMBL/GenBank/DDBJ databases">
        <title>30 novel species of actinomycetes from the DSMZ collection.</title>
        <authorList>
            <person name="Nouioui I."/>
        </authorList>
    </citation>
    <scope>NUCLEOTIDE SEQUENCE [LARGE SCALE GENOMIC DNA]</scope>
    <source>
        <strain evidence="7">DSM 44915</strain>
    </source>
</reference>
<dbReference type="InterPro" id="IPR036388">
    <property type="entry name" value="WH-like_DNA-bd_sf"/>
</dbReference>
<name>A0ABU2JWZ8_9ACTN</name>
<dbReference type="EMBL" id="JAVREO010000012">
    <property type="protein sequence ID" value="MDT0268748.1"/>
    <property type="molecule type" value="Genomic_DNA"/>
</dbReference>
<evidence type="ECO:0000256" key="1">
    <source>
        <dbReference type="ARBA" id="ARBA00023015"/>
    </source>
</evidence>